<dbReference type="Proteomes" id="UP000319976">
    <property type="component" value="Chromosome"/>
</dbReference>
<protein>
    <submittedName>
        <fullName evidence="3">Uncharacterized protein</fullName>
    </submittedName>
</protein>
<dbReference type="KEGG" id="chya:V22_09820"/>
<reference evidence="3 4" key="1">
    <citation type="submission" date="2019-02" db="EMBL/GenBank/DDBJ databases">
        <title>Deep-cultivation of Planctomycetes and their phenomic and genomic characterization uncovers novel biology.</title>
        <authorList>
            <person name="Wiegand S."/>
            <person name="Jogler M."/>
            <person name="Boedeker C."/>
            <person name="Pinto D."/>
            <person name="Vollmers J."/>
            <person name="Rivas-Marin E."/>
            <person name="Kohn T."/>
            <person name="Peeters S.H."/>
            <person name="Heuer A."/>
            <person name="Rast P."/>
            <person name="Oberbeckmann S."/>
            <person name="Bunk B."/>
            <person name="Jeske O."/>
            <person name="Meyerdierks A."/>
            <person name="Storesund J.E."/>
            <person name="Kallscheuer N."/>
            <person name="Luecker S."/>
            <person name="Lage O.M."/>
            <person name="Pohl T."/>
            <person name="Merkel B.J."/>
            <person name="Hornburger P."/>
            <person name="Mueller R.-W."/>
            <person name="Bruemmer F."/>
            <person name="Labrenz M."/>
            <person name="Spormann A.M."/>
            <person name="Op den Camp H."/>
            <person name="Overmann J."/>
            <person name="Amann R."/>
            <person name="Jetten M.S.M."/>
            <person name="Mascher T."/>
            <person name="Medema M.H."/>
            <person name="Devos D.P."/>
            <person name="Kaster A.-K."/>
            <person name="Ovreas L."/>
            <person name="Rohde M."/>
            <person name="Galperin M.Y."/>
            <person name="Jogler C."/>
        </authorList>
    </citation>
    <scope>NUCLEOTIDE SEQUENCE [LARGE SCALE GENOMIC DNA]</scope>
    <source>
        <strain evidence="3 4">V22</strain>
    </source>
</reference>
<evidence type="ECO:0000256" key="2">
    <source>
        <dbReference type="SAM" id="Phobius"/>
    </source>
</evidence>
<evidence type="ECO:0000256" key="1">
    <source>
        <dbReference type="SAM" id="MobiDB-lite"/>
    </source>
</evidence>
<feature type="transmembrane region" description="Helical" evidence="2">
    <location>
        <begin position="60"/>
        <end position="80"/>
    </location>
</feature>
<dbReference type="OrthoDB" id="208408at2"/>
<evidence type="ECO:0000313" key="4">
    <source>
        <dbReference type="Proteomes" id="UP000319976"/>
    </source>
</evidence>
<feature type="compositionally biased region" description="Polar residues" evidence="1">
    <location>
        <begin position="1"/>
        <end position="11"/>
    </location>
</feature>
<sequence length="441" mass="48381">MMSTHNTSQRRQPMVPGSRDSRYVPRYSSIGSRLWRVVTEGRNSAAAGTNTRTGATLTEVLMALLVMGVGIVSVATLFPLSLMKAIHATKLTNATILRFNAETWLEMQGLEPIKNPDGVGLSPDTGLASERFVIDPLGWNLIVDPSATDITNRFADSTAPIIPRFNFNLVGDTAAASAVTLPDSFTEGIEAIHVTGPPTNEGEATFFVDTLTGSHRIAFPSSVGFTTLGSADNLRVTIFNEDGDRSVSVDGLSYPAANTIELAGTVPGPFVEDIDGDGTLSGTYELDWDSDGIDFDIGRIIVEIRERRYTWMMFVRRNDATTGNADIELAVFFRRGFVGTQIDEFIYTNLTEPSSTSQAYTLTWNDSTDPTPWIKRGSWFFDLDDFRWVQIDRVESESAGQARFYVTGDHIIPTEPGRTKSGRRIVVMRNVVDVYPFSVGG</sequence>
<dbReference type="RefSeq" id="WP_145260310.1">
    <property type="nucleotide sequence ID" value="NZ_CP036316.1"/>
</dbReference>
<accession>A0A517T5V2</accession>
<keyword evidence="4" id="KW-1185">Reference proteome</keyword>
<keyword evidence="2" id="KW-0812">Transmembrane</keyword>
<dbReference type="EMBL" id="CP036316">
    <property type="protein sequence ID" value="QDT63757.1"/>
    <property type="molecule type" value="Genomic_DNA"/>
</dbReference>
<dbReference type="AlphaFoldDB" id="A0A517T5V2"/>
<organism evidence="3 4">
    <name type="scientific">Calycomorphotria hydatis</name>
    <dbReference type="NCBI Taxonomy" id="2528027"/>
    <lineage>
        <taxon>Bacteria</taxon>
        <taxon>Pseudomonadati</taxon>
        <taxon>Planctomycetota</taxon>
        <taxon>Planctomycetia</taxon>
        <taxon>Planctomycetales</taxon>
        <taxon>Planctomycetaceae</taxon>
        <taxon>Calycomorphotria</taxon>
    </lineage>
</organism>
<feature type="region of interest" description="Disordered" evidence="1">
    <location>
        <begin position="1"/>
        <end position="24"/>
    </location>
</feature>
<name>A0A517T5V2_9PLAN</name>
<keyword evidence="2" id="KW-0472">Membrane</keyword>
<proteinExistence type="predicted"/>
<gene>
    <name evidence="3" type="ORF">V22_09820</name>
</gene>
<keyword evidence="2" id="KW-1133">Transmembrane helix</keyword>
<evidence type="ECO:0000313" key="3">
    <source>
        <dbReference type="EMBL" id="QDT63757.1"/>
    </source>
</evidence>